<sequence length="115" mass="12660">MNYNLCLHCDLNDPALLALALKNARNYQNALPDQSFELIMVGNGPAVTLFTNAQPALRETALPLMEKGLKIRLCRNALNDNNLTEADLWPGIEVVPAGLVEIVRLQEAGFAYIKP</sequence>
<dbReference type="InterPro" id="IPR003787">
    <property type="entry name" value="Sulphur_relay_DsrE/F-like"/>
</dbReference>
<dbReference type="Proteomes" id="UP000823821">
    <property type="component" value="Unassembled WGS sequence"/>
</dbReference>
<name>A0A9D2KPP5_9BACT</name>
<evidence type="ECO:0000313" key="2">
    <source>
        <dbReference type="Proteomes" id="UP000823821"/>
    </source>
</evidence>
<dbReference type="PANTHER" id="PTHR37691:SF1">
    <property type="entry name" value="BLR3518 PROTEIN"/>
    <property type="match status" value="1"/>
</dbReference>
<comment type="caution">
    <text evidence="1">The sequence shown here is derived from an EMBL/GenBank/DDBJ whole genome shotgun (WGS) entry which is preliminary data.</text>
</comment>
<gene>
    <name evidence="1" type="ORF">H9784_05365</name>
</gene>
<dbReference type="AlphaFoldDB" id="A0A9D2KPP5"/>
<protein>
    <submittedName>
        <fullName evidence="1">DsrE family protein</fullName>
    </submittedName>
</protein>
<reference evidence="1" key="2">
    <citation type="submission" date="2021-04" db="EMBL/GenBank/DDBJ databases">
        <authorList>
            <person name="Gilroy R."/>
        </authorList>
    </citation>
    <scope>NUCLEOTIDE SEQUENCE</scope>
    <source>
        <strain evidence="1">5032</strain>
    </source>
</reference>
<dbReference type="PANTHER" id="PTHR37691">
    <property type="entry name" value="BLR3518 PROTEIN"/>
    <property type="match status" value="1"/>
</dbReference>
<dbReference type="Gene3D" id="3.40.1260.10">
    <property type="entry name" value="DsrEFH-like"/>
    <property type="match status" value="1"/>
</dbReference>
<reference evidence="1" key="1">
    <citation type="journal article" date="2021" name="PeerJ">
        <title>Extensive microbial diversity within the chicken gut microbiome revealed by metagenomics and culture.</title>
        <authorList>
            <person name="Gilroy R."/>
            <person name="Ravi A."/>
            <person name="Getino M."/>
            <person name="Pursley I."/>
            <person name="Horton D.L."/>
            <person name="Alikhan N.F."/>
            <person name="Baker D."/>
            <person name="Gharbi K."/>
            <person name="Hall N."/>
            <person name="Watson M."/>
            <person name="Adriaenssens E.M."/>
            <person name="Foster-Nyarko E."/>
            <person name="Jarju S."/>
            <person name="Secka A."/>
            <person name="Antonio M."/>
            <person name="Oren A."/>
            <person name="Chaudhuri R.R."/>
            <person name="La Ragione R."/>
            <person name="Hildebrand F."/>
            <person name="Pallen M.J."/>
        </authorList>
    </citation>
    <scope>NUCLEOTIDE SEQUENCE</scope>
    <source>
        <strain evidence="1">5032</strain>
    </source>
</reference>
<dbReference type="InterPro" id="IPR027396">
    <property type="entry name" value="DsrEFH-like"/>
</dbReference>
<accession>A0A9D2KPP5</accession>
<dbReference type="EMBL" id="DWZD01000037">
    <property type="protein sequence ID" value="HJA78987.1"/>
    <property type="molecule type" value="Genomic_DNA"/>
</dbReference>
<dbReference type="Pfam" id="PF02635">
    <property type="entry name" value="DsrE"/>
    <property type="match status" value="1"/>
</dbReference>
<dbReference type="SUPFAM" id="SSF75169">
    <property type="entry name" value="DsrEFH-like"/>
    <property type="match status" value="1"/>
</dbReference>
<evidence type="ECO:0000313" key="1">
    <source>
        <dbReference type="EMBL" id="HJA78987.1"/>
    </source>
</evidence>
<proteinExistence type="predicted"/>
<organism evidence="1 2">
    <name type="scientific">Candidatus Desulfovibrio intestinavium</name>
    <dbReference type="NCBI Taxonomy" id="2838534"/>
    <lineage>
        <taxon>Bacteria</taxon>
        <taxon>Pseudomonadati</taxon>
        <taxon>Thermodesulfobacteriota</taxon>
        <taxon>Desulfovibrionia</taxon>
        <taxon>Desulfovibrionales</taxon>
        <taxon>Desulfovibrionaceae</taxon>
        <taxon>Desulfovibrio</taxon>
    </lineage>
</organism>